<keyword evidence="5" id="KW-1185">Reference proteome</keyword>
<feature type="transmembrane region" description="Helical" evidence="2">
    <location>
        <begin position="144"/>
        <end position="163"/>
    </location>
</feature>
<feature type="compositionally biased region" description="Basic residues" evidence="1">
    <location>
        <begin position="248"/>
        <end position="265"/>
    </location>
</feature>
<feature type="transmembrane region" description="Helical" evidence="2">
    <location>
        <begin position="207"/>
        <end position="227"/>
    </location>
</feature>
<dbReference type="EMBL" id="CP071517">
    <property type="protein sequence ID" value="QSX73532.1"/>
    <property type="molecule type" value="Genomic_DNA"/>
</dbReference>
<feature type="region of interest" description="Disordered" evidence="1">
    <location>
        <begin position="246"/>
        <end position="265"/>
    </location>
</feature>
<organism evidence="4 5">
    <name type="scientific">Lysobacter arenosi</name>
    <dbReference type="NCBI Taxonomy" id="2795387"/>
    <lineage>
        <taxon>Bacteria</taxon>
        <taxon>Pseudomonadati</taxon>
        <taxon>Pseudomonadota</taxon>
        <taxon>Gammaproteobacteria</taxon>
        <taxon>Lysobacterales</taxon>
        <taxon>Lysobacteraceae</taxon>
        <taxon>Lysobacter</taxon>
    </lineage>
</organism>
<evidence type="ECO:0008006" key="6">
    <source>
        <dbReference type="Google" id="ProtNLM"/>
    </source>
</evidence>
<gene>
    <name evidence="4" type="ORF">HIV01_009680</name>
</gene>
<dbReference type="PROSITE" id="PS51257">
    <property type="entry name" value="PROKAR_LIPOPROTEIN"/>
    <property type="match status" value="1"/>
</dbReference>
<dbReference type="RefSeq" id="WP_200606727.1">
    <property type="nucleotide sequence ID" value="NZ_CP071517.1"/>
</dbReference>
<keyword evidence="2" id="KW-0812">Transmembrane</keyword>
<feature type="chain" id="PRO_5046798398" description="SH3 domain-containing protein" evidence="3">
    <location>
        <begin position="27"/>
        <end position="265"/>
    </location>
</feature>
<evidence type="ECO:0000313" key="4">
    <source>
        <dbReference type="EMBL" id="QSX73532.1"/>
    </source>
</evidence>
<reference evidence="4 5" key="1">
    <citation type="submission" date="2021-02" db="EMBL/GenBank/DDBJ databases">
        <title>Lysobacter arenosi sp. nov., isolated from soil of gangwondo yeongwol, south Korea.</title>
        <authorList>
            <person name="Kim K.R."/>
            <person name="Kim K.H."/>
            <person name="Jeon C.O."/>
        </authorList>
    </citation>
    <scope>NUCLEOTIDE SEQUENCE [LARGE SCALE GENOMIC DNA]</scope>
    <source>
        <strain evidence="4 5">R7</strain>
    </source>
</reference>
<feature type="signal peptide" evidence="3">
    <location>
        <begin position="1"/>
        <end position="26"/>
    </location>
</feature>
<keyword evidence="2" id="KW-0472">Membrane</keyword>
<keyword evidence="3" id="KW-0732">Signal</keyword>
<sequence>MNRLCTGICAPLLVLVLACLPSLARAQCGLVAHTVVETTVHSGVPTLSTRAGWRLGDVIASLPAGSEIHVCQTRKVGQFGIGTRTWLRVQFDGGISGWAYLGATDMSAPRTAFGGFALIPQAMAGGKSAESNSADGLPWHGGGWILMLSAAFVVLGIATRQVFDRNTGLPPRQRLRIEACKRALTVGPLAMVVVLLIGDFTLNGETATLVCLLIAFQSGFFWQVLLGRRPSPLPLSRMRERGSTIFRPSKRSAVHPRHPPSRYRH</sequence>
<evidence type="ECO:0000256" key="2">
    <source>
        <dbReference type="SAM" id="Phobius"/>
    </source>
</evidence>
<accession>A0ABX7R808</accession>
<name>A0ABX7R808_9GAMM</name>
<evidence type="ECO:0000313" key="5">
    <source>
        <dbReference type="Proteomes" id="UP000663400"/>
    </source>
</evidence>
<evidence type="ECO:0000256" key="1">
    <source>
        <dbReference type="SAM" id="MobiDB-lite"/>
    </source>
</evidence>
<proteinExistence type="predicted"/>
<keyword evidence="2" id="KW-1133">Transmembrane helix</keyword>
<dbReference type="Proteomes" id="UP000663400">
    <property type="component" value="Chromosome"/>
</dbReference>
<evidence type="ECO:0000256" key="3">
    <source>
        <dbReference type="SAM" id="SignalP"/>
    </source>
</evidence>
<feature type="transmembrane region" description="Helical" evidence="2">
    <location>
        <begin position="183"/>
        <end position="201"/>
    </location>
</feature>
<protein>
    <recommendedName>
        <fullName evidence="6">SH3 domain-containing protein</fullName>
    </recommendedName>
</protein>